<evidence type="ECO:0000313" key="2">
    <source>
        <dbReference type="EMBL" id="MBI1493767.1"/>
    </source>
</evidence>
<proteinExistence type="predicted"/>
<dbReference type="RefSeq" id="WP_228848584.1">
    <property type="nucleotide sequence ID" value="NZ_JADCKQ010000005.1"/>
</dbReference>
<reference evidence="2" key="1">
    <citation type="submission" date="2020-10" db="EMBL/GenBank/DDBJ databases">
        <title>Paenihalocynthiibacter styelae gen. nov., sp. nov., isolated from stalked sea squirt Styela clava.</title>
        <authorList>
            <person name="Kim Y.-O."/>
            <person name="Yoon J.-H."/>
        </authorList>
    </citation>
    <scope>NUCLEOTIDE SEQUENCE</scope>
    <source>
        <strain evidence="2">MYP1-1</strain>
    </source>
</reference>
<evidence type="ECO:0000256" key="1">
    <source>
        <dbReference type="SAM" id="SignalP"/>
    </source>
</evidence>
<comment type="caution">
    <text evidence="2">The sequence shown here is derived from an EMBL/GenBank/DDBJ whole genome shotgun (WGS) entry which is preliminary data.</text>
</comment>
<keyword evidence="1" id="KW-0732">Signal</keyword>
<gene>
    <name evidence="2" type="ORF">H1D41_08990</name>
</gene>
<dbReference type="Proteomes" id="UP000640583">
    <property type="component" value="Unassembled WGS sequence"/>
</dbReference>
<feature type="chain" id="PRO_5035258789" evidence="1">
    <location>
        <begin position="22"/>
        <end position="266"/>
    </location>
</feature>
<sequence>MIRLLLLTIALTALLTTDAQAQRDPLDTETPFCVKRSSEYPSIQGHPNGYIARLGQRYFRVCSIPLGPEPNGVSWSQEGDPNLDAFLAAHWPGINYGGMIIKTLPEWSWWAEEYEVEIGRVRFGEAEYTIQIAAHFPHTLENAQAAFDAGRRPNNARYVFVGPDDLDLSPHWMTCDGQFSSDPTEEYSCFIHMRYQTPAASSEDEIISVRYHMSWWPGLLNSSFYNGYRFDFDNVPEQIRAMQGMLEYQDVTDHVESLRSKVEVVE</sequence>
<dbReference type="AlphaFoldDB" id="A0A8J7IEL8"/>
<name>A0A8J7IEL8_9RHOB</name>
<dbReference type="EMBL" id="JADCKQ010000005">
    <property type="protein sequence ID" value="MBI1493767.1"/>
    <property type="molecule type" value="Genomic_DNA"/>
</dbReference>
<evidence type="ECO:0000313" key="3">
    <source>
        <dbReference type="Proteomes" id="UP000640583"/>
    </source>
</evidence>
<feature type="signal peptide" evidence="1">
    <location>
        <begin position="1"/>
        <end position="21"/>
    </location>
</feature>
<keyword evidence="3" id="KW-1185">Reference proteome</keyword>
<organism evidence="2 3">
    <name type="scientific">Halocynthiibacter styelae</name>
    <dbReference type="NCBI Taxonomy" id="2761955"/>
    <lineage>
        <taxon>Bacteria</taxon>
        <taxon>Pseudomonadati</taxon>
        <taxon>Pseudomonadota</taxon>
        <taxon>Alphaproteobacteria</taxon>
        <taxon>Rhodobacterales</taxon>
        <taxon>Paracoccaceae</taxon>
        <taxon>Halocynthiibacter</taxon>
    </lineage>
</organism>
<accession>A0A8J7IEL8</accession>
<protein>
    <submittedName>
        <fullName evidence="2">Uncharacterized protein</fullName>
    </submittedName>
</protein>